<proteinExistence type="predicted"/>
<reference evidence="2 3" key="1">
    <citation type="submission" date="2024-02" db="EMBL/GenBank/DDBJ databases">
        <title>De novo assembly and annotation of 12 fungi associated with fruit tree decline syndrome in Ontario, Canada.</title>
        <authorList>
            <person name="Sulman M."/>
            <person name="Ellouze W."/>
            <person name="Ilyukhin E."/>
        </authorList>
    </citation>
    <scope>NUCLEOTIDE SEQUENCE [LARGE SCALE GENOMIC DNA]</scope>
    <source>
        <strain evidence="2 3">M11/M66-122</strain>
    </source>
</reference>
<protein>
    <submittedName>
        <fullName evidence="2">Uncharacterized protein</fullName>
    </submittedName>
</protein>
<evidence type="ECO:0000313" key="3">
    <source>
        <dbReference type="Proteomes" id="UP001320420"/>
    </source>
</evidence>
<gene>
    <name evidence="2" type="ORF">SLS62_009304</name>
</gene>
<feature type="compositionally biased region" description="Basic and acidic residues" evidence="1">
    <location>
        <begin position="272"/>
        <end position="281"/>
    </location>
</feature>
<organism evidence="2 3">
    <name type="scientific">Diatrype stigma</name>
    <dbReference type="NCBI Taxonomy" id="117547"/>
    <lineage>
        <taxon>Eukaryota</taxon>
        <taxon>Fungi</taxon>
        <taxon>Dikarya</taxon>
        <taxon>Ascomycota</taxon>
        <taxon>Pezizomycotina</taxon>
        <taxon>Sordariomycetes</taxon>
        <taxon>Xylariomycetidae</taxon>
        <taxon>Xylariales</taxon>
        <taxon>Diatrypaceae</taxon>
        <taxon>Diatrype</taxon>
    </lineage>
</organism>
<name>A0AAN9YLD9_9PEZI</name>
<evidence type="ECO:0000256" key="1">
    <source>
        <dbReference type="SAM" id="MobiDB-lite"/>
    </source>
</evidence>
<dbReference type="Proteomes" id="UP001320420">
    <property type="component" value="Unassembled WGS sequence"/>
</dbReference>
<accession>A0AAN9YLD9</accession>
<dbReference type="EMBL" id="JAKJXP020000095">
    <property type="protein sequence ID" value="KAK7747047.1"/>
    <property type="molecule type" value="Genomic_DNA"/>
</dbReference>
<sequence>MDQDDTGGKYAQFKLQSFGLFDRHSGLTLSVESTGFISNFPASFLERETAGIYQLVQSGDLWLQSSGSSQLEITFILNGEPMASIGPETEFLEGMAEVICEYSETGLGESGDIDVDEEARRQDACLTDSALYVLFKIPRRRPGLKLLEFDKAPSVVDLAPAVWNAHYAQGANTSQGSSESNRAGQTIIQHRLWKLVQTTLKPRTGTEKCPKELFNPGYSNWEAIEPNPPPLAQEPDDGAPFGGSNDSQHFQPEDPFSSDWALPQFSINDYPGHGDDTYPANDRSRQYEIAGAGYSPGYNQQYTDDEVRELNDENMLDLGDESLDLPYYHTEKQDLLQQPWNHYQHQLSSETMSLDPRLTLESSEMRQVLEQDAMDVNLMPTSETLALGGDD</sequence>
<evidence type="ECO:0000313" key="2">
    <source>
        <dbReference type="EMBL" id="KAK7747047.1"/>
    </source>
</evidence>
<keyword evidence="3" id="KW-1185">Reference proteome</keyword>
<comment type="caution">
    <text evidence="2">The sequence shown here is derived from an EMBL/GenBank/DDBJ whole genome shotgun (WGS) entry which is preliminary data.</text>
</comment>
<dbReference type="AlphaFoldDB" id="A0AAN9YLD9"/>
<feature type="region of interest" description="Disordered" evidence="1">
    <location>
        <begin position="221"/>
        <end position="281"/>
    </location>
</feature>